<dbReference type="EMBL" id="QBMP01000080">
    <property type="protein sequence ID" value="PZO56090.1"/>
    <property type="molecule type" value="Genomic_DNA"/>
</dbReference>
<gene>
    <name evidence="2" type="ORF">DCF15_09395</name>
</gene>
<keyword evidence="2" id="KW-0436">Ligase</keyword>
<dbReference type="PANTHER" id="PTHR43679:SF2">
    <property type="entry name" value="OCTANOYL-[GCVH]:PROTEIN N-OCTANOYLTRANSFERASE"/>
    <property type="match status" value="1"/>
</dbReference>
<dbReference type="PROSITE" id="PS51733">
    <property type="entry name" value="BPL_LPL_CATALYTIC"/>
    <property type="match status" value="1"/>
</dbReference>
<comment type="caution">
    <text evidence="2">The sequence shown here is derived from an EMBL/GenBank/DDBJ whole genome shotgun (WGS) entry which is preliminary data.</text>
</comment>
<dbReference type="InterPro" id="IPR004143">
    <property type="entry name" value="BPL_LPL_catalytic"/>
</dbReference>
<evidence type="ECO:0000259" key="1">
    <source>
        <dbReference type="PROSITE" id="PS51733"/>
    </source>
</evidence>
<reference evidence="2 3" key="2">
    <citation type="submission" date="2018-06" db="EMBL/GenBank/DDBJ databases">
        <title>Metagenomic assembly of (sub)arctic Cyanobacteria and their associated microbiome from non-axenic cultures.</title>
        <authorList>
            <person name="Baurain D."/>
        </authorList>
    </citation>
    <scope>NUCLEOTIDE SEQUENCE [LARGE SCALE GENOMIC DNA]</scope>
    <source>
        <strain evidence="2">ULC027bin1</strain>
    </source>
</reference>
<evidence type="ECO:0000313" key="2">
    <source>
        <dbReference type="EMBL" id="PZO56090.1"/>
    </source>
</evidence>
<dbReference type="CDD" id="cd16443">
    <property type="entry name" value="LplA"/>
    <property type="match status" value="1"/>
</dbReference>
<dbReference type="Gene3D" id="3.30.930.10">
    <property type="entry name" value="Bira Bifunctional Protein, Domain 2"/>
    <property type="match status" value="1"/>
</dbReference>
<protein>
    <submittedName>
        <fullName evidence="2">Lipoate--protein ligase family protein</fullName>
    </submittedName>
</protein>
<sequence length="242" mass="26949">MSSTIAKPWRLIPFLKATGAEQMAVDSWLLDQHVKGLQPSSLRFYAWREPTLSLGYHQHNIPDHWHSLQWQGQSVEIVRRPTGGRAVLHQGDLTYALVTSGLKGSRRDVYQRLCQFLIEGWQRLDVELTFGAVGRGYIHNPSCFGTATAADLVMADGYKLIGSAQAYRNGCVLQHGSIRLQPDSDLFKAAFGEPMPPPKLPTALQTVGNFERIIQTLTQAASDCFDVKFEEQPLASLSKVNL</sequence>
<dbReference type="InterPro" id="IPR050664">
    <property type="entry name" value="Octanoyltrans_LipM/LipL"/>
</dbReference>
<dbReference type="GO" id="GO:0016874">
    <property type="term" value="F:ligase activity"/>
    <property type="evidence" value="ECO:0007669"/>
    <property type="project" value="UniProtKB-KW"/>
</dbReference>
<accession>A0A2W4XFM8</accession>
<dbReference type="PANTHER" id="PTHR43679">
    <property type="entry name" value="OCTANOYLTRANSFERASE LIPM-RELATED"/>
    <property type="match status" value="1"/>
</dbReference>
<organism evidence="2 3">
    <name type="scientific">Phormidesmis priestleyi</name>
    <dbReference type="NCBI Taxonomy" id="268141"/>
    <lineage>
        <taxon>Bacteria</taxon>
        <taxon>Bacillati</taxon>
        <taxon>Cyanobacteriota</taxon>
        <taxon>Cyanophyceae</taxon>
        <taxon>Leptolyngbyales</taxon>
        <taxon>Leptolyngbyaceae</taxon>
        <taxon>Phormidesmis</taxon>
    </lineage>
</organism>
<evidence type="ECO:0000313" key="3">
    <source>
        <dbReference type="Proteomes" id="UP000249794"/>
    </source>
</evidence>
<dbReference type="SUPFAM" id="SSF55681">
    <property type="entry name" value="Class II aaRS and biotin synthetases"/>
    <property type="match status" value="1"/>
</dbReference>
<reference evidence="3" key="1">
    <citation type="submission" date="2018-04" db="EMBL/GenBank/DDBJ databases">
        <authorList>
            <person name="Cornet L."/>
        </authorList>
    </citation>
    <scope>NUCLEOTIDE SEQUENCE [LARGE SCALE GENOMIC DNA]</scope>
</reference>
<name>A0A2W4XFM8_9CYAN</name>
<proteinExistence type="predicted"/>
<dbReference type="Pfam" id="PF21948">
    <property type="entry name" value="LplA-B_cat"/>
    <property type="match status" value="1"/>
</dbReference>
<dbReference type="AlphaFoldDB" id="A0A2W4XFM8"/>
<feature type="domain" description="BPL/LPL catalytic" evidence="1">
    <location>
        <begin position="36"/>
        <end position="229"/>
    </location>
</feature>
<dbReference type="InterPro" id="IPR045864">
    <property type="entry name" value="aa-tRNA-synth_II/BPL/LPL"/>
</dbReference>
<dbReference type="Proteomes" id="UP000249794">
    <property type="component" value="Unassembled WGS sequence"/>
</dbReference>